<dbReference type="CDD" id="cd17688">
    <property type="entry name" value="RUN_SGSM3"/>
    <property type="match status" value="1"/>
</dbReference>
<evidence type="ECO:0000259" key="7">
    <source>
        <dbReference type="PROSITE" id="PS50086"/>
    </source>
</evidence>
<evidence type="ECO:0000256" key="1">
    <source>
        <dbReference type="ARBA" id="ARBA00006296"/>
    </source>
</evidence>
<dbReference type="Gene3D" id="1.10.472.80">
    <property type="entry name" value="Ypt/Rab-GAP domain of gyp1p, domain 3"/>
    <property type="match status" value="1"/>
</dbReference>
<dbReference type="InterPro" id="IPR037213">
    <property type="entry name" value="Run_dom_sf"/>
</dbReference>
<dbReference type="GeneID" id="100207681"/>
<dbReference type="Pfam" id="PF02759">
    <property type="entry name" value="RUN"/>
    <property type="match status" value="1"/>
</dbReference>
<dbReference type="Gene3D" id="1.10.8.270">
    <property type="entry name" value="putative rabgap domain of human tbc1 domain family member 14 like domains"/>
    <property type="match status" value="1"/>
</dbReference>
<dbReference type="SMART" id="SM00164">
    <property type="entry name" value="TBC"/>
    <property type="match status" value="1"/>
</dbReference>
<dbReference type="InterPro" id="IPR004012">
    <property type="entry name" value="Run_dom"/>
</dbReference>
<dbReference type="SMART" id="SM00593">
    <property type="entry name" value="RUN"/>
    <property type="match status" value="1"/>
</dbReference>
<dbReference type="SUPFAM" id="SSF50044">
    <property type="entry name" value="SH3-domain"/>
    <property type="match status" value="1"/>
</dbReference>
<evidence type="ECO:0000256" key="2">
    <source>
        <dbReference type="ARBA" id="ARBA00022443"/>
    </source>
</evidence>
<dbReference type="PROSITE" id="PS50826">
    <property type="entry name" value="RUN"/>
    <property type="match status" value="1"/>
</dbReference>
<dbReference type="InterPro" id="IPR035969">
    <property type="entry name" value="Rab-GAP_TBC_sf"/>
</dbReference>
<gene>
    <name evidence="10" type="primary">LOC100207681</name>
</gene>
<dbReference type="InterPro" id="IPR035833">
    <property type="entry name" value="SGSM3_SH3"/>
</dbReference>
<dbReference type="InterPro" id="IPR000195">
    <property type="entry name" value="Rab-GAP-TBC_dom"/>
</dbReference>
<feature type="compositionally biased region" description="Acidic residues" evidence="5">
    <location>
        <begin position="34"/>
        <end position="43"/>
    </location>
</feature>
<dbReference type="SUPFAM" id="SSF140741">
    <property type="entry name" value="RUN domain-like"/>
    <property type="match status" value="1"/>
</dbReference>
<dbReference type="PROSITE" id="PS50002">
    <property type="entry name" value="SH3"/>
    <property type="match status" value="1"/>
</dbReference>
<evidence type="ECO:0000313" key="9">
    <source>
        <dbReference type="Proteomes" id="UP001652625"/>
    </source>
</evidence>
<keyword evidence="2 4" id="KW-0728">SH3 domain</keyword>
<feature type="domain" description="SH3" evidence="6">
    <location>
        <begin position="602"/>
        <end position="661"/>
    </location>
</feature>
<dbReference type="SUPFAM" id="SSF47923">
    <property type="entry name" value="Ypt/Rab-GAP domain of gyp1p"/>
    <property type="match status" value="2"/>
</dbReference>
<dbReference type="PANTHER" id="PTHR47219:SF13">
    <property type="entry name" value="RUN AND TBC1 DOMAIN-CONTAINING PROTEIN 3"/>
    <property type="match status" value="1"/>
</dbReference>
<accession>A0ABM4CF08</accession>
<evidence type="ECO:0000256" key="4">
    <source>
        <dbReference type="PROSITE-ProRule" id="PRU00192"/>
    </source>
</evidence>
<dbReference type="PROSITE" id="PS50086">
    <property type="entry name" value="TBC_RABGAP"/>
    <property type="match status" value="1"/>
</dbReference>
<dbReference type="SMART" id="SM00326">
    <property type="entry name" value="SH3"/>
    <property type="match status" value="1"/>
</dbReference>
<protein>
    <recommendedName>
        <fullName evidence="3">RUN and TBC1 domain-containing protein 3</fullName>
    </recommendedName>
</protein>
<dbReference type="InterPro" id="IPR036028">
    <property type="entry name" value="SH3-like_dom_sf"/>
</dbReference>
<evidence type="ECO:0000259" key="8">
    <source>
        <dbReference type="PROSITE" id="PS50826"/>
    </source>
</evidence>
<feature type="domain" description="Rab-GAP TBC" evidence="7">
    <location>
        <begin position="180"/>
        <end position="413"/>
    </location>
</feature>
<keyword evidence="9" id="KW-1185">Reference proteome</keyword>
<comment type="similarity">
    <text evidence="1">Belongs to the small G protein signaling modulator family.</text>
</comment>
<reference evidence="10" key="1">
    <citation type="submission" date="2025-08" db="UniProtKB">
        <authorList>
            <consortium name="RefSeq"/>
        </authorList>
    </citation>
    <scope>IDENTIFICATION</scope>
</reference>
<organism evidence="9 10">
    <name type="scientific">Hydra vulgaris</name>
    <name type="common">Hydra</name>
    <name type="synonym">Hydra attenuata</name>
    <dbReference type="NCBI Taxonomy" id="6087"/>
    <lineage>
        <taxon>Eukaryota</taxon>
        <taxon>Metazoa</taxon>
        <taxon>Cnidaria</taxon>
        <taxon>Hydrozoa</taxon>
        <taxon>Hydroidolina</taxon>
        <taxon>Anthoathecata</taxon>
        <taxon>Aplanulata</taxon>
        <taxon>Hydridae</taxon>
        <taxon>Hydra</taxon>
    </lineage>
</organism>
<feature type="domain" description="RUN" evidence="8">
    <location>
        <begin position="677"/>
        <end position="839"/>
    </location>
</feature>
<evidence type="ECO:0000313" key="10">
    <source>
        <dbReference type="RefSeq" id="XP_065660284.1"/>
    </source>
</evidence>
<name>A0ABM4CF08_HYDVU</name>
<dbReference type="Gene3D" id="1.20.58.900">
    <property type="match status" value="1"/>
</dbReference>
<evidence type="ECO:0000256" key="5">
    <source>
        <dbReference type="SAM" id="MobiDB-lite"/>
    </source>
</evidence>
<evidence type="ECO:0000259" key="6">
    <source>
        <dbReference type="PROSITE" id="PS50002"/>
    </source>
</evidence>
<dbReference type="RefSeq" id="XP_065660284.1">
    <property type="nucleotide sequence ID" value="XM_065804212.1"/>
</dbReference>
<dbReference type="Pfam" id="PF00566">
    <property type="entry name" value="RabGAP-TBC"/>
    <property type="match status" value="1"/>
</dbReference>
<dbReference type="Proteomes" id="UP001652625">
    <property type="component" value="Chromosome 08"/>
</dbReference>
<dbReference type="Pfam" id="PF00018">
    <property type="entry name" value="SH3_1"/>
    <property type="match status" value="1"/>
</dbReference>
<dbReference type="InterPro" id="IPR050302">
    <property type="entry name" value="Rab_GAP_TBC_domain"/>
</dbReference>
<dbReference type="InterPro" id="IPR001452">
    <property type="entry name" value="SH3_domain"/>
</dbReference>
<dbReference type="PANTHER" id="PTHR47219">
    <property type="entry name" value="RAB GTPASE-ACTIVATING PROTEIN 1-LIKE"/>
    <property type="match status" value="1"/>
</dbReference>
<feature type="region of interest" description="Disordered" evidence="5">
    <location>
        <begin position="22"/>
        <end position="76"/>
    </location>
</feature>
<sequence>MTSVIDGVKSLIWNSHPNGYGNLKTKAPMISGDTSDEESDEESNGTSWSNMPNNAVVGSELGANIPSSSVSNSSEYHPQLGGPFSALVQSMWPQNILSQIQQEEKTTCQYDEFGFRIEQESNKTDLDSTLCGASEDPSIRLRWTAYIEASQKGVVEDLTWDKVPDSFERTEKLTELVYSGIPHSMRVHLWPRLSGACRKKREFEMSYRKIQKNSKSDKKLVANQVGKVSDKKIEKLTEHLYPGISHSIHVHNFQINSESDTLVANQIEKDLCRTMPSNACFENIDSIGIPKLKRILLAIAWLYPDIGYCQGMGMVVGNLLLFLEEEDVFWMMVAIIEDLLPSSYYSSSLIGVQVDQRVLRQLIVGYLPHLDELMKEHDIELGLITLHWFLTAMSSVFDIKILLRIWDIFFYEGSISLFKITLGMMKFKEKALLAVENSAQIFNMMSNLPGEIVDVDLLLDYSKKAAASLTQIILDTHRKKHHLFLLAELNQLDDNSNNNNEPKEIHRRTRQPSKKSWINLAFDISTSIYYNSILCGTGRKHLSAITMKAKNVLQTEILSDLRESIFLIARHFDYKGTKTELLPDYTTETTLKENHKIKFERVKQRRAKGLIDFERHEDDELGFRKNDLITIVSQKDEHCWIGELNGLRGWFPAKFVQVLDERSKEYSSAGDDSVSEVVANLVRGKLYQSFRRILNHGLKQPPFSGHVHPWQYIEEASKREVQKDFHSVYSRLVLCKTYRLDEDGKILSPDETLYRAVQLINAQHDEAHSNNDAKLRSLICYGLNEQVLHLWFEVFCVTKELSELWYEPYSYIRSPGWIQIKYELLVLSKFSFNLSLDYEINEKKNTTSTMKEDVQDMLVKHHLFSWDL</sequence>
<dbReference type="CDD" id="cd11813">
    <property type="entry name" value="SH3_SGSM3"/>
    <property type="match status" value="1"/>
</dbReference>
<evidence type="ECO:0000256" key="3">
    <source>
        <dbReference type="ARBA" id="ARBA00030864"/>
    </source>
</evidence>
<proteinExistence type="inferred from homology"/>